<evidence type="ECO:0000313" key="2">
    <source>
        <dbReference type="EMBL" id="KNB74509.1"/>
    </source>
</evidence>
<reference evidence="1 4" key="3">
    <citation type="submission" date="2019-06" db="EMBL/GenBank/DDBJ databases">
        <title>Whole genome shotgun sequence of Brevibacillus reuszeri NBRC 15719.</title>
        <authorList>
            <person name="Hosoyama A."/>
            <person name="Uohara A."/>
            <person name="Ohji S."/>
            <person name="Ichikawa N."/>
        </authorList>
    </citation>
    <scope>NUCLEOTIDE SEQUENCE [LARGE SCALE GENOMIC DNA]</scope>
    <source>
        <strain evidence="1 4">NBRC 15719</strain>
    </source>
</reference>
<dbReference type="EMBL" id="LGIQ01000002">
    <property type="protein sequence ID" value="KNB74509.1"/>
    <property type="molecule type" value="Genomic_DNA"/>
</dbReference>
<dbReference type="Proteomes" id="UP000036834">
    <property type="component" value="Unassembled WGS sequence"/>
</dbReference>
<name>A0A0K9Z0M6_9BACL</name>
<accession>A0A0K9Z0M6</accession>
<dbReference type="RefSeq" id="WP_049736755.1">
    <property type="nucleotide sequence ID" value="NZ_BJON01000006.1"/>
</dbReference>
<sequence length="328" mass="37094">MMDQNPFKPIQEMLIAKPVPKVDVKEKVMVAIMAKKMEGKKIMKKKIGLLLIASMLVGASSVWAGMKMIELKNEKGEVVLTMSQYTDEEQQKVVQELPQEDQTRLAEEEKELERKSEIMTNIMNDLKPGTTAAVYWVPKNEEEDKNIVWSKHAPNITVVSNPVTYTSWKDMQPVVGKMFTLPTELGGTFKFNEGDVLYEDSDKYDAEAMKAEAKRDKKEYVVKEIPSSDKFDYATVSYRSEKGGIRAEVRMAEEGNAHTGTNAQVMEKVMVGNNEAVLTTHKSGNGDAFNWVIWIKNGTKLEYSLRASEKVVSKEELLKLAKQLNEVK</sequence>
<dbReference type="AlphaFoldDB" id="A0A0K9Z0M6"/>
<comment type="caution">
    <text evidence="2">The sequence shown here is derived from an EMBL/GenBank/DDBJ whole genome shotgun (WGS) entry which is preliminary data.</text>
</comment>
<reference evidence="3" key="1">
    <citation type="submission" date="2015-07" db="EMBL/GenBank/DDBJ databases">
        <title>Genome sequencing project for genomic taxonomy and phylogenomics of Bacillus-like bacteria.</title>
        <authorList>
            <person name="Liu B."/>
            <person name="Wang J."/>
            <person name="Zhu Y."/>
            <person name="Liu G."/>
            <person name="Chen Q."/>
            <person name="Chen Z."/>
            <person name="Lan J."/>
            <person name="Che J."/>
            <person name="Ge C."/>
            <person name="Shi H."/>
            <person name="Pan Z."/>
            <person name="Liu X."/>
        </authorList>
    </citation>
    <scope>NUCLEOTIDE SEQUENCE [LARGE SCALE GENOMIC DNA]</scope>
    <source>
        <strain evidence="3">DSM 9887</strain>
    </source>
</reference>
<dbReference type="PATRIC" id="fig|54915.3.peg.5585"/>
<evidence type="ECO:0000313" key="1">
    <source>
        <dbReference type="EMBL" id="GED67867.1"/>
    </source>
</evidence>
<dbReference type="Proteomes" id="UP000319578">
    <property type="component" value="Unassembled WGS sequence"/>
</dbReference>
<protein>
    <recommendedName>
        <fullName evidence="5">DUF4367 domain-containing protein</fullName>
    </recommendedName>
</protein>
<proteinExistence type="predicted"/>
<organism evidence="2 3">
    <name type="scientific">Brevibacillus reuszeri</name>
    <dbReference type="NCBI Taxonomy" id="54915"/>
    <lineage>
        <taxon>Bacteria</taxon>
        <taxon>Bacillati</taxon>
        <taxon>Bacillota</taxon>
        <taxon>Bacilli</taxon>
        <taxon>Bacillales</taxon>
        <taxon>Paenibacillaceae</taxon>
        <taxon>Brevibacillus</taxon>
    </lineage>
</organism>
<evidence type="ECO:0000313" key="4">
    <source>
        <dbReference type="Proteomes" id="UP000319578"/>
    </source>
</evidence>
<gene>
    <name evidence="2" type="ORF">ADS79_02135</name>
    <name evidence="1" type="ORF">BRE01_15690</name>
</gene>
<evidence type="ECO:0000313" key="3">
    <source>
        <dbReference type="Proteomes" id="UP000036834"/>
    </source>
</evidence>
<dbReference type="STRING" id="54915.ADS79_02135"/>
<evidence type="ECO:0008006" key="5">
    <source>
        <dbReference type="Google" id="ProtNLM"/>
    </source>
</evidence>
<dbReference type="OrthoDB" id="2474809at2"/>
<dbReference type="EMBL" id="BJON01000006">
    <property type="protein sequence ID" value="GED67867.1"/>
    <property type="molecule type" value="Genomic_DNA"/>
</dbReference>
<reference evidence="2" key="2">
    <citation type="submission" date="2015-07" db="EMBL/GenBank/DDBJ databases">
        <title>MeaNS - Measles Nucleotide Surveillance Program.</title>
        <authorList>
            <person name="Tran T."/>
            <person name="Druce J."/>
        </authorList>
    </citation>
    <scope>NUCLEOTIDE SEQUENCE</scope>
    <source>
        <strain evidence="2">DSM 9887</strain>
    </source>
</reference>
<keyword evidence="4" id="KW-1185">Reference proteome</keyword>